<dbReference type="SUPFAM" id="SSF68912">
    <property type="entry name" value="Rho N-terminal domain-like"/>
    <property type="match status" value="1"/>
</dbReference>
<accession>A0A3Q9JIM2</accession>
<dbReference type="InterPro" id="IPR025856">
    <property type="entry name" value="HeH/LEM_domain"/>
</dbReference>
<dbReference type="Gene3D" id="1.10.720.30">
    <property type="entry name" value="SAP domain"/>
    <property type="match status" value="1"/>
</dbReference>
<evidence type="ECO:0000259" key="1">
    <source>
        <dbReference type="Pfam" id="PF12949"/>
    </source>
</evidence>
<sequence length="104" mass="11569">MELIYTERTSNFEKDKSYRNPQYFDKPEKATKVIIEGDYPNIVEAYEAVGIKVSTGAEKESGPINPSDMKVDQLKEILTAKGIEFPDNAKKADLVKLLEEAGGA</sequence>
<dbReference type="EMBL" id="CP029822">
    <property type="protein sequence ID" value="AZS50401.1"/>
    <property type="molecule type" value="Genomic_DNA"/>
</dbReference>
<organism evidence="2 4">
    <name type="scientific">Entomomonas moraniae</name>
    <dbReference type="NCBI Taxonomy" id="2213226"/>
    <lineage>
        <taxon>Bacteria</taxon>
        <taxon>Pseudomonadati</taxon>
        <taxon>Pseudomonadota</taxon>
        <taxon>Gammaproteobacteria</taxon>
        <taxon>Pseudomonadales</taxon>
        <taxon>Pseudomonadaceae</taxon>
        <taxon>Entomomonas</taxon>
    </lineage>
</organism>
<dbReference type="Pfam" id="PF12949">
    <property type="entry name" value="HeH"/>
    <property type="match status" value="1"/>
</dbReference>
<evidence type="ECO:0000313" key="4">
    <source>
        <dbReference type="Proteomes" id="UP000273143"/>
    </source>
</evidence>
<feature type="domain" description="HeH/LEM" evidence="1">
    <location>
        <begin position="66"/>
        <end position="100"/>
    </location>
</feature>
<keyword evidence="4" id="KW-1185">Reference proteome</keyword>
<reference evidence="4" key="1">
    <citation type="submission" date="2018-06" db="EMBL/GenBank/DDBJ databases">
        <title>Complete genome of Pseudomonas insecticola strain QZS01.</title>
        <authorList>
            <person name="Wang J."/>
            <person name="Su Q."/>
        </authorList>
    </citation>
    <scope>NUCLEOTIDE SEQUENCE [LARGE SCALE GENOMIC DNA]</scope>
    <source>
        <strain evidence="4">QZS01</strain>
    </source>
</reference>
<dbReference type="CDD" id="cd12935">
    <property type="entry name" value="LEM_like"/>
    <property type="match status" value="1"/>
</dbReference>
<dbReference type="InterPro" id="IPR036269">
    <property type="entry name" value="Rho_N_sf"/>
</dbReference>
<evidence type="ECO:0000313" key="3">
    <source>
        <dbReference type="EMBL" id="AZS52198.1"/>
    </source>
</evidence>
<dbReference type="KEGG" id="emo:DM558_06250"/>
<name>A0A3Q9JIM2_9GAMM</name>
<proteinExistence type="predicted"/>
<dbReference type="Proteomes" id="UP000273143">
    <property type="component" value="Chromosome"/>
</dbReference>
<dbReference type="KEGG" id="emo:DM558_07605"/>
<dbReference type="InterPro" id="IPR036361">
    <property type="entry name" value="SAP_dom_sf"/>
</dbReference>
<gene>
    <name evidence="2" type="ORF">DM558_06250</name>
    <name evidence="3" type="ORF">DM558_07605</name>
</gene>
<reference evidence="2" key="2">
    <citation type="journal article" date="2020" name="Int. J. Syst. Evol. Microbiol.">
        <title>Entomomonas moraniae gen. nov., sp. nov., a member of the family Pseudomonadaceae isolated from Asian honey bee gut, possesses a highly reduced genome.</title>
        <authorList>
            <person name="Wang J."/>
            <person name="Su Q."/>
            <person name="Zhang X."/>
            <person name="Li C."/>
            <person name="Luo S."/>
            <person name="Zhou X."/>
            <person name="Zheng H."/>
        </authorList>
    </citation>
    <scope>NUCLEOTIDE SEQUENCE</scope>
    <source>
        <strain evidence="2">QZS01</strain>
    </source>
</reference>
<dbReference type="AlphaFoldDB" id="A0A3Q9JIM2"/>
<dbReference type="EMBL" id="CP029822">
    <property type="protein sequence ID" value="AZS52198.1"/>
    <property type="molecule type" value="Genomic_DNA"/>
</dbReference>
<evidence type="ECO:0000313" key="2">
    <source>
        <dbReference type="EMBL" id="AZS50401.1"/>
    </source>
</evidence>
<protein>
    <recommendedName>
        <fullName evidence="1">HeH/LEM domain-containing protein</fullName>
    </recommendedName>
</protein>